<proteinExistence type="predicted"/>
<feature type="non-terminal residue" evidence="1">
    <location>
        <position position="70"/>
    </location>
</feature>
<protein>
    <submittedName>
        <fullName evidence="1">Uncharacterized protein</fullName>
    </submittedName>
</protein>
<name>X1RLH2_9ZZZZ</name>
<gene>
    <name evidence="1" type="ORF">S12H4_19132</name>
</gene>
<organism evidence="1">
    <name type="scientific">marine sediment metagenome</name>
    <dbReference type="NCBI Taxonomy" id="412755"/>
    <lineage>
        <taxon>unclassified sequences</taxon>
        <taxon>metagenomes</taxon>
        <taxon>ecological metagenomes</taxon>
    </lineage>
</organism>
<evidence type="ECO:0000313" key="1">
    <source>
        <dbReference type="EMBL" id="GAI81607.1"/>
    </source>
</evidence>
<dbReference type="AlphaFoldDB" id="X1RLH2"/>
<sequence length="70" mass="7861">MAKYKTLELHLHTMTTLKLGPNSYKHDLTLIDWDDGEKVKLTATLAYPITAVTPLKFRVVVEDIPEAPAP</sequence>
<comment type="caution">
    <text evidence="1">The sequence shown here is derived from an EMBL/GenBank/DDBJ whole genome shotgun (WGS) entry which is preliminary data.</text>
</comment>
<reference evidence="1" key="1">
    <citation type="journal article" date="2014" name="Front. Microbiol.">
        <title>High frequency of phylogenetically diverse reductive dehalogenase-homologous genes in deep subseafloor sedimentary metagenomes.</title>
        <authorList>
            <person name="Kawai M."/>
            <person name="Futagami T."/>
            <person name="Toyoda A."/>
            <person name="Takaki Y."/>
            <person name="Nishi S."/>
            <person name="Hori S."/>
            <person name="Arai W."/>
            <person name="Tsubouchi T."/>
            <person name="Morono Y."/>
            <person name="Uchiyama I."/>
            <person name="Ito T."/>
            <person name="Fujiyama A."/>
            <person name="Inagaki F."/>
            <person name="Takami H."/>
        </authorList>
    </citation>
    <scope>NUCLEOTIDE SEQUENCE</scope>
    <source>
        <strain evidence="1">Expedition CK06-06</strain>
    </source>
</reference>
<dbReference type="EMBL" id="BARW01009529">
    <property type="protein sequence ID" value="GAI81607.1"/>
    <property type="molecule type" value="Genomic_DNA"/>
</dbReference>
<accession>X1RLH2</accession>